<sequence length="53" mass="5975">MDLFKFNSKIAFWGIILVVVGLVLAFATLFSLDFDISALINHGGSWYAPIKWK</sequence>
<protein>
    <recommendedName>
        <fullName evidence="4">DNA-directed RNA polymerase subunit beta</fullName>
    </recommendedName>
</protein>
<evidence type="ECO:0008006" key="4">
    <source>
        <dbReference type="Google" id="ProtNLM"/>
    </source>
</evidence>
<accession>A0ABW1RQE8</accession>
<comment type="caution">
    <text evidence="2">The sequence shown here is derived from an EMBL/GenBank/DDBJ whole genome shotgun (WGS) entry which is preliminary data.</text>
</comment>
<gene>
    <name evidence="2" type="ORF">ACFQAV_12550</name>
</gene>
<keyword evidence="1" id="KW-0812">Transmembrane</keyword>
<reference evidence="3" key="1">
    <citation type="journal article" date="2019" name="Int. J. Syst. Evol. Microbiol.">
        <title>The Global Catalogue of Microorganisms (GCM) 10K type strain sequencing project: providing services to taxonomists for standard genome sequencing and annotation.</title>
        <authorList>
            <consortium name="The Broad Institute Genomics Platform"/>
            <consortium name="The Broad Institute Genome Sequencing Center for Infectious Disease"/>
            <person name="Wu L."/>
            <person name="Ma J."/>
        </authorList>
    </citation>
    <scope>NUCLEOTIDE SEQUENCE [LARGE SCALE GENOMIC DNA]</scope>
    <source>
        <strain evidence="3">CCM 8927</strain>
    </source>
</reference>
<evidence type="ECO:0000313" key="3">
    <source>
        <dbReference type="Proteomes" id="UP001596288"/>
    </source>
</evidence>
<dbReference type="Proteomes" id="UP001596288">
    <property type="component" value="Unassembled WGS sequence"/>
</dbReference>
<organism evidence="2 3">
    <name type="scientific">Companilactobacillus huachuanensis</name>
    <dbReference type="NCBI Taxonomy" id="2559914"/>
    <lineage>
        <taxon>Bacteria</taxon>
        <taxon>Bacillati</taxon>
        <taxon>Bacillota</taxon>
        <taxon>Bacilli</taxon>
        <taxon>Lactobacillales</taxon>
        <taxon>Lactobacillaceae</taxon>
        <taxon>Companilactobacillus</taxon>
    </lineage>
</organism>
<name>A0ABW1RQE8_9LACO</name>
<dbReference type="EMBL" id="JBHSSF010000039">
    <property type="protein sequence ID" value="MFC6177640.1"/>
    <property type="molecule type" value="Genomic_DNA"/>
</dbReference>
<keyword evidence="3" id="KW-1185">Reference proteome</keyword>
<evidence type="ECO:0000313" key="2">
    <source>
        <dbReference type="EMBL" id="MFC6177640.1"/>
    </source>
</evidence>
<evidence type="ECO:0000256" key="1">
    <source>
        <dbReference type="SAM" id="Phobius"/>
    </source>
</evidence>
<feature type="transmembrane region" description="Helical" evidence="1">
    <location>
        <begin position="12"/>
        <end position="32"/>
    </location>
</feature>
<dbReference type="RefSeq" id="WP_171000464.1">
    <property type="nucleotide sequence ID" value="NZ_BJDF01000005.1"/>
</dbReference>
<keyword evidence="1" id="KW-1133">Transmembrane helix</keyword>
<keyword evidence="1" id="KW-0472">Membrane</keyword>
<proteinExistence type="predicted"/>